<dbReference type="EMBL" id="CAUJNA010003783">
    <property type="protein sequence ID" value="CAJ1409721.1"/>
    <property type="molecule type" value="Genomic_DNA"/>
</dbReference>
<feature type="region of interest" description="Disordered" evidence="1">
    <location>
        <begin position="205"/>
        <end position="278"/>
    </location>
</feature>
<feature type="compositionally biased region" description="Basic and acidic residues" evidence="1">
    <location>
        <begin position="246"/>
        <end position="260"/>
    </location>
</feature>
<reference evidence="2" key="1">
    <citation type="submission" date="2023-08" db="EMBL/GenBank/DDBJ databases">
        <authorList>
            <person name="Chen Y."/>
            <person name="Shah S."/>
            <person name="Dougan E. K."/>
            <person name="Thang M."/>
            <person name="Chan C."/>
        </authorList>
    </citation>
    <scope>NUCLEOTIDE SEQUENCE</scope>
</reference>
<evidence type="ECO:0000313" key="3">
    <source>
        <dbReference type="Proteomes" id="UP001178507"/>
    </source>
</evidence>
<evidence type="ECO:0000256" key="1">
    <source>
        <dbReference type="SAM" id="MobiDB-lite"/>
    </source>
</evidence>
<dbReference type="AlphaFoldDB" id="A0AA36JQ67"/>
<name>A0AA36JQ67_9DINO</name>
<keyword evidence="3" id="KW-1185">Reference proteome</keyword>
<organism evidence="2 3">
    <name type="scientific">Effrenium voratum</name>
    <dbReference type="NCBI Taxonomy" id="2562239"/>
    <lineage>
        <taxon>Eukaryota</taxon>
        <taxon>Sar</taxon>
        <taxon>Alveolata</taxon>
        <taxon>Dinophyceae</taxon>
        <taxon>Suessiales</taxon>
        <taxon>Symbiodiniaceae</taxon>
        <taxon>Effrenium</taxon>
    </lineage>
</organism>
<evidence type="ECO:0000313" key="2">
    <source>
        <dbReference type="EMBL" id="CAJ1409721.1"/>
    </source>
</evidence>
<accession>A0AA36JQ67</accession>
<dbReference type="Proteomes" id="UP001178507">
    <property type="component" value="Unassembled WGS sequence"/>
</dbReference>
<protein>
    <submittedName>
        <fullName evidence="2">Uncharacterized protein</fullName>
    </submittedName>
</protein>
<comment type="caution">
    <text evidence="2">The sequence shown here is derived from an EMBL/GenBank/DDBJ whole genome shotgun (WGS) entry which is preliminary data.</text>
</comment>
<feature type="compositionally biased region" description="Basic and acidic residues" evidence="1">
    <location>
        <begin position="1"/>
        <end position="12"/>
    </location>
</feature>
<sequence length="301" mass="34249">MALELEELRKQLEGGVGKNRVQRRKAFDTEKTPPPKRAAASPTTASTKPSASKSKTTSPATPPPQSDSDSEEEGLTEAAKQQRLRRLCERKPSGRLNVPVEVHEAWKCGGPPRDDLMKLLEDANFKKAQFLQRVVKSKEKVSKKSARTKRGWYTVEAMRSVLKWSKSYAAGVVKFCEKPGNEKLIKRDKYNKKIKKYYVQVEEDDEDLSEEEERERQEDVQAQRNDLQGAPLNNICPPWLEAQDGSEVKFNRLGHQKPENTEDISSSDDEGKKKKKKCEQFNSGQKDCMLFDLTNHQTSSH</sequence>
<proteinExistence type="predicted"/>
<feature type="compositionally biased region" description="Low complexity" evidence="1">
    <location>
        <begin position="37"/>
        <end position="59"/>
    </location>
</feature>
<gene>
    <name evidence="2" type="ORF">EVOR1521_LOCUS30744</name>
</gene>
<feature type="region of interest" description="Disordered" evidence="1">
    <location>
        <begin position="1"/>
        <end position="94"/>
    </location>
</feature>